<dbReference type="Gene3D" id="1.10.357.10">
    <property type="entry name" value="Tetracycline Repressor, domain 2"/>
    <property type="match status" value="1"/>
</dbReference>
<keyword evidence="7" id="KW-1185">Reference proteome</keyword>
<dbReference type="SUPFAM" id="SSF48498">
    <property type="entry name" value="Tetracyclin repressor-like, C-terminal domain"/>
    <property type="match status" value="1"/>
</dbReference>
<organism evidence="6 7">
    <name type="scientific">Acinetobacter lactucae</name>
    <dbReference type="NCBI Taxonomy" id="1785128"/>
    <lineage>
        <taxon>Bacteria</taxon>
        <taxon>Pseudomonadati</taxon>
        <taxon>Pseudomonadota</taxon>
        <taxon>Gammaproteobacteria</taxon>
        <taxon>Moraxellales</taxon>
        <taxon>Moraxellaceae</taxon>
        <taxon>Acinetobacter</taxon>
        <taxon>Acinetobacter calcoaceticus/baumannii complex</taxon>
    </lineage>
</organism>
<evidence type="ECO:0000256" key="2">
    <source>
        <dbReference type="ARBA" id="ARBA00023125"/>
    </source>
</evidence>
<dbReference type="Pfam" id="PF13305">
    <property type="entry name" value="TetR_C_33"/>
    <property type="match status" value="1"/>
</dbReference>
<dbReference type="Proteomes" id="UP000808699">
    <property type="component" value="Unassembled WGS sequence"/>
</dbReference>
<gene>
    <name evidence="6" type="ORF">I6M64_16185</name>
</gene>
<dbReference type="RefSeq" id="WP_200044297.1">
    <property type="nucleotide sequence ID" value="NZ_JADWNO010000011.1"/>
</dbReference>
<evidence type="ECO:0000259" key="5">
    <source>
        <dbReference type="PROSITE" id="PS50977"/>
    </source>
</evidence>
<comment type="caution">
    <text evidence="6">The sequence shown here is derived from an EMBL/GenBank/DDBJ whole genome shotgun (WGS) entry which is preliminary data.</text>
</comment>
<dbReference type="PROSITE" id="PS50977">
    <property type="entry name" value="HTH_TETR_2"/>
    <property type="match status" value="1"/>
</dbReference>
<dbReference type="EMBL" id="JADWNO010000011">
    <property type="protein sequence ID" value="MBJ8438845.1"/>
    <property type="molecule type" value="Genomic_DNA"/>
</dbReference>
<evidence type="ECO:0000313" key="7">
    <source>
        <dbReference type="Proteomes" id="UP000808699"/>
    </source>
</evidence>
<dbReference type="InterPro" id="IPR036271">
    <property type="entry name" value="Tet_transcr_reg_TetR-rel_C_sf"/>
</dbReference>
<keyword evidence="1" id="KW-0805">Transcription regulation</keyword>
<dbReference type="SUPFAM" id="SSF46689">
    <property type="entry name" value="Homeodomain-like"/>
    <property type="match status" value="1"/>
</dbReference>
<evidence type="ECO:0000256" key="3">
    <source>
        <dbReference type="ARBA" id="ARBA00023163"/>
    </source>
</evidence>
<reference evidence="6 7" key="1">
    <citation type="submission" date="2020-11" db="EMBL/GenBank/DDBJ databases">
        <title>Enhanced detection system for hospital associated transmission using whole genome sequencing surveillance.</title>
        <authorList>
            <person name="Harrison L.H."/>
            <person name="Van Tyne D."/>
            <person name="Marsh J.W."/>
            <person name="Griffith M.P."/>
            <person name="Snyder D.J."/>
            <person name="Cooper V.S."/>
            <person name="Mustapha M."/>
        </authorList>
    </citation>
    <scope>NUCLEOTIDE SEQUENCE [LARGE SCALE GENOMIC DNA]</scope>
    <source>
        <strain evidence="6 7">ACIN00241</strain>
    </source>
</reference>
<evidence type="ECO:0000313" key="6">
    <source>
        <dbReference type="EMBL" id="MBJ8438845.1"/>
    </source>
</evidence>
<name>A0ABS1ALP1_9GAMM</name>
<keyword evidence="2 4" id="KW-0238">DNA-binding</keyword>
<dbReference type="InterPro" id="IPR025996">
    <property type="entry name" value="MT1864/Rv1816-like_C"/>
</dbReference>
<protein>
    <submittedName>
        <fullName evidence="6">TetR/AcrR family transcriptional regulator</fullName>
    </submittedName>
</protein>
<keyword evidence="3" id="KW-0804">Transcription</keyword>
<evidence type="ECO:0000256" key="4">
    <source>
        <dbReference type="PROSITE-ProRule" id="PRU00335"/>
    </source>
</evidence>
<sequence>MLTLDQNIPSVKSEGGTYHHGNLRAALIELGLSMLEQQTTNDTKLLNLRELAKQLGVSATAVYRHFPNKDALMMAIAAEGFHRFRAEQIEAFEKEVVPFKALHAAGCAYVRFAQKHSVLFRLMYNNFADMRKDPEVFDASRQTYNSLCEWVAKVFGTDDLNDPRIAPAVLQAWSLTHGISMLIIDKMLDDIIFDIDEAIASVLGKSVFNI</sequence>
<proteinExistence type="predicted"/>
<dbReference type="PANTHER" id="PTHR30055:SF239">
    <property type="entry name" value="TRANSCRIPTIONAL REGULATORY PROTEIN"/>
    <property type="match status" value="1"/>
</dbReference>
<dbReference type="Pfam" id="PF00440">
    <property type="entry name" value="TetR_N"/>
    <property type="match status" value="1"/>
</dbReference>
<accession>A0ABS1ALP1</accession>
<feature type="DNA-binding region" description="H-T-H motif" evidence="4">
    <location>
        <begin position="47"/>
        <end position="66"/>
    </location>
</feature>
<dbReference type="InterPro" id="IPR050109">
    <property type="entry name" value="HTH-type_TetR-like_transc_reg"/>
</dbReference>
<evidence type="ECO:0000256" key="1">
    <source>
        <dbReference type="ARBA" id="ARBA00023015"/>
    </source>
</evidence>
<dbReference type="PANTHER" id="PTHR30055">
    <property type="entry name" value="HTH-TYPE TRANSCRIPTIONAL REGULATOR RUTR"/>
    <property type="match status" value="1"/>
</dbReference>
<dbReference type="InterPro" id="IPR009057">
    <property type="entry name" value="Homeodomain-like_sf"/>
</dbReference>
<feature type="domain" description="HTH tetR-type" evidence="5">
    <location>
        <begin position="21"/>
        <end position="84"/>
    </location>
</feature>
<dbReference type="InterPro" id="IPR001647">
    <property type="entry name" value="HTH_TetR"/>
</dbReference>